<dbReference type="EMBL" id="WMEU01000001">
    <property type="protein sequence ID" value="MYL53057.1"/>
    <property type="molecule type" value="Genomic_DNA"/>
</dbReference>
<proteinExistence type="predicted"/>
<gene>
    <name evidence="1" type="ORF">GLW08_06860</name>
</gene>
<organism evidence="1 2">
    <name type="scientific">Pontibacillus yanchengensis</name>
    <dbReference type="NCBI Taxonomy" id="462910"/>
    <lineage>
        <taxon>Bacteria</taxon>
        <taxon>Bacillati</taxon>
        <taxon>Bacillota</taxon>
        <taxon>Bacilli</taxon>
        <taxon>Bacillales</taxon>
        <taxon>Bacillaceae</taxon>
        <taxon>Pontibacillus</taxon>
    </lineage>
</organism>
<keyword evidence="2" id="KW-1185">Reference proteome</keyword>
<comment type="caution">
    <text evidence="1">The sequence shown here is derived from an EMBL/GenBank/DDBJ whole genome shotgun (WGS) entry which is preliminary data.</text>
</comment>
<sequence length="82" mass="9541">MLEIIYNHAIANDVHFYTGVLNKPLYQLLISKNFSISQVGDEITLGKTKVIPFLFDVKEGKNNLQKIKWFSRYLLLKKLVKT</sequence>
<name>A0ACC7VE38_9BACI</name>
<reference evidence="1" key="1">
    <citation type="submission" date="2019-11" db="EMBL/GenBank/DDBJ databases">
        <title>Genome sequences of 17 halophilic strains isolated from different environments.</title>
        <authorList>
            <person name="Furrow R.E."/>
        </authorList>
    </citation>
    <scope>NUCLEOTIDE SEQUENCE</scope>
    <source>
        <strain evidence="1">22510_22_Filter</strain>
    </source>
</reference>
<evidence type="ECO:0000313" key="2">
    <source>
        <dbReference type="Proteomes" id="UP000466692"/>
    </source>
</evidence>
<accession>A0ACC7VE38</accession>
<protein>
    <submittedName>
        <fullName evidence="1">Uncharacterized protein</fullName>
    </submittedName>
</protein>
<evidence type="ECO:0000313" key="1">
    <source>
        <dbReference type="EMBL" id="MYL53057.1"/>
    </source>
</evidence>
<dbReference type="Proteomes" id="UP000466692">
    <property type="component" value="Unassembled WGS sequence"/>
</dbReference>